<proteinExistence type="predicted"/>
<dbReference type="PANTHER" id="PTHR11360:SF287">
    <property type="entry name" value="MFS MONOCARBOXYLATE TRANSPORTER"/>
    <property type="match status" value="1"/>
</dbReference>
<dbReference type="InterPro" id="IPR020846">
    <property type="entry name" value="MFS_dom"/>
</dbReference>
<dbReference type="InterPro" id="IPR036259">
    <property type="entry name" value="MFS_trans_sf"/>
</dbReference>
<feature type="transmembrane region" description="Helical" evidence="2">
    <location>
        <begin position="107"/>
        <end position="130"/>
    </location>
</feature>
<evidence type="ECO:0000256" key="2">
    <source>
        <dbReference type="SAM" id="Phobius"/>
    </source>
</evidence>
<keyword evidence="2" id="KW-0812">Transmembrane</keyword>
<comment type="caution">
    <text evidence="4">The sequence shown here is derived from an EMBL/GenBank/DDBJ whole genome shotgun (WGS) entry which is preliminary data.</text>
</comment>
<organism evidence="4 5">
    <name type="scientific">Monilinia fructigena</name>
    <dbReference type="NCBI Taxonomy" id="38457"/>
    <lineage>
        <taxon>Eukaryota</taxon>
        <taxon>Fungi</taxon>
        <taxon>Dikarya</taxon>
        <taxon>Ascomycota</taxon>
        <taxon>Pezizomycotina</taxon>
        <taxon>Leotiomycetes</taxon>
        <taxon>Helotiales</taxon>
        <taxon>Sclerotiniaceae</taxon>
        <taxon>Monilinia</taxon>
    </lineage>
</organism>
<comment type="subcellular location">
    <subcellularLocation>
        <location evidence="1">Membrane</location>
        <topology evidence="1">Multi-pass membrane protein</topology>
    </subcellularLocation>
</comment>
<dbReference type="Proteomes" id="UP000249056">
    <property type="component" value="Unassembled WGS sequence"/>
</dbReference>
<dbReference type="InterPro" id="IPR050327">
    <property type="entry name" value="Proton-linked_MCT"/>
</dbReference>
<keyword evidence="2" id="KW-0472">Membrane</keyword>
<feature type="transmembrane region" description="Helical" evidence="2">
    <location>
        <begin position="12"/>
        <end position="34"/>
    </location>
</feature>
<name>A0A395J6H0_9HELO</name>
<dbReference type="GO" id="GO:0022857">
    <property type="term" value="F:transmembrane transporter activity"/>
    <property type="evidence" value="ECO:0007669"/>
    <property type="project" value="InterPro"/>
</dbReference>
<evidence type="ECO:0000259" key="3">
    <source>
        <dbReference type="PROSITE" id="PS50850"/>
    </source>
</evidence>
<dbReference type="PROSITE" id="PS50850">
    <property type="entry name" value="MFS"/>
    <property type="match status" value="1"/>
</dbReference>
<dbReference type="OrthoDB" id="6499973at2759"/>
<feature type="domain" description="Major facilitator superfamily (MFS) profile" evidence="3">
    <location>
        <begin position="1"/>
        <end position="160"/>
    </location>
</feature>
<dbReference type="EMBL" id="QKRW01000003">
    <property type="protein sequence ID" value="RAL67714.1"/>
    <property type="molecule type" value="Genomic_DNA"/>
</dbReference>
<evidence type="ECO:0000313" key="5">
    <source>
        <dbReference type="Proteomes" id="UP000249056"/>
    </source>
</evidence>
<evidence type="ECO:0000256" key="1">
    <source>
        <dbReference type="ARBA" id="ARBA00004141"/>
    </source>
</evidence>
<protein>
    <recommendedName>
        <fullName evidence="3">Major facilitator superfamily (MFS) profile domain-containing protein</fullName>
    </recommendedName>
</protein>
<reference evidence="4 5" key="1">
    <citation type="submission" date="2018-06" db="EMBL/GenBank/DDBJ databases">
        <title>Genome Sequence of the Brown Rot Fungal Pathogen Monilinia fructigena.</title>
        <authorList>
            <person name="Landi L."/>
            <person name="De Miccolis Angelini R.M."/>
            <person name="Pollastro S."/>
            <person name="Abate D."/>
            <person name="Faretra F."/>
            <person name="Romanazzi G."/>
        </authorList>
    </citation>
    <scope>NUCLEOTIDE SEQUENCE [LARGE SCALE GENOMIC DNA]</scope>
    <source>
        <strain evidence="4 5">Mfrg269</strain>
    </source>
</reference>
<feature type="transmembrane region" description="Helical" evidence="2">
    <location>
        <begin position="46"/>
        <end position="66"/>
    </location>
</feature>
<dbReference type="AlphaFoldDB" id="A0A395J6H0"/>
<feature type="transmembrane region" description="Helical" evidence="2">
    <location>
        <begin position="137"/>
        <end position="158"/>
    </location>
</feature>
<gene>
    <name evidence="4" type="ORF">DID88_008452</name>
</gene>
<feature type="transmembrane region" description="Helical" evidence="2">
    <location>
        <begin position="78"/>
        <end position="95"/>
    </location>
</feature>
<dbReference type="Gene3D" id="1.20.1250.20">
    <property type="entry name" value="MFS general substrate transporter like domains"/>
    <property type="match status" value="1"/>
</dbReference>
<dbReference type="GO" id="GO:0016020">
    <property type="term" value="C:membrane"/>
    <property type="evidence" value="ECO:0007669"/>
    <property type="project" value="UniProtKB-SubCell"/>
</dbReference>
<accession>A0A395J6H0</accession>
<evidence type="ECO:0000313" key="4">
    <source>
        <dbReference type="EMBL" id="RAL67714.1"/>
    </source>
</evidence>
<sequence length="160" mass="16962">MQNVLPKTTSNEGALVAFVGTLGSGLTWAGSIVVDALMTRLGAKDSRYICMMGVACMSLGFGMASACTEVWQLLMTQGLLYGIGSSLLYYLVLSTTPEYFTTHRGSAMVFILLGAGIAGLVFSLLICFLLTKMGPRCTLRLLSFLFLVVALQIAATVAPS</sequence>
<keyword evidence="5" id="KW-1185">Reference proteome</keyword>
<dbReference type="PANTHER" id="PTHR11360">
    <property type="entry name" value="MONOCARBOXYLATE TRANSPORTER"/>
    <property type="match status" value="1"/>
</dbReference>
<dbReference type="SUPFAM" id="SSF103473">
    <property type="entry name" value="MFS general substrate transporter"/>
    <property type="match status" value="1"/>
</dbReference>
<keyword evidence="2" id="KW-1133">Transmembrane helix</keyword>